<sequence>MNCDIGYGSGKPLHIILIADVIIIGKLSTGGLSEKCKQTASKNCQNKFCLQTGKEEKACLDLDAAVCKSTHDESSPYKVCSVSGASESNLCVALSKNTPMHYTSMGGAASYCDKTRLLEIRSKDDKPIAMNEYVKVTRTTNEFNAVCGSAFVNGKIKCKLHNHNGENLKTDFDTPCNKPFSVSDAELKKRGSLRVTCFVKSGDMISKTFFKIIYLDAQQLFLDRNSKFTVLE</sequence>
<dbReference type="Proteomes" id="UP000887565">
    <property type="component" value="Unplaced"/>
</dbReference>
<dbReference type="AlphaFoldDB" id="A0A915JRF0"/>
<proteinExistence type="predicted"/>
<keyword evidence="1" id="KW-1185">Reference proteome</keyword>
<evidence type="ECO:0000313" key="1">
    <source>
        <dbReference type="Proteomes" id="UP000887565"/>
    </source>
</evidence>
<dbReference type="WBParaSite" id="nRc.2.0.1.t28796-RA">
    <property type="protein sequence ID" value="nRc.2.0.1.t28796-RA"/>
    <property type="gene ID" value="nRc.2.0.1.g28796"/>
</dbReference>
<name>A0A915JRF0_ROMCU</name>
<evidence type="ECO:0000313" key="2">
    <source>
        <dbReference type="WBParaSite" id="nRc.2.0.1.t28796-RA"/>
    </source>
</evidence>
<protein>
    <submittedName>
        <fullName evidence="2">Uncharacterized protein</fullName>
    </submittedName>
</protein>
<organism evidence="1 2">
    <name type="scientific">Romanomermis culicivorax</name>
    <name type="common">Nematode worm</name>
    <dbReference type="NCBI Taxonomy" id="13658"/>
    <lineage>
        <taxon>Eukaryota</taxon>
        <taxon>Metazoa</taxon>
        <taxon>Ecdysozoa</taxon>
        <taxon>Nematoda</taxon>
        <taxon>Enoplea</taxon>
        <taxon>Dorylaimia</taxon>
        <taxon>Mermithida</taxon>
        <taxon>Mermithoidea</taxon>
        <taxon>Mermithidae</taxon>
        <taxon>Romanomermis</taxon>
    </lineage>
</organism>
<accession>A0A915JRF0</accession>
<reference evidence="2" key="1">
    <citation type="submission" date="2022-11" db="UniProtKB">
        <authorList>
            <consortium name="WormBaseParasite"/>
        </authorList>
    </citation>
    <scope>IDENTIFICATION</scope>
</reference>